<dbReference type="InterPro" id="IPR014993">
    <property type="entry name" value="DUF1841"/>
</dbReference>
<keyword evidence="2" id="KW-1185">Reference proteome</keyword>
<dbReference type="RefSeq" id="WP_078922286.1">
    <property type="nucleotide sequence ID" value="NZ_FUYB01000007.1"/>
</dbReference>
<organism evidence="1 2">
    <name type="scientific">Thiothrix eikelboomii</name>
    <dbReference type="NCBI Taxonomy" id="92487"/>
    <lineage>
        <taxon>Bacteria</taxon>
        <taxon>Pseudomonadati</taxon>
        <taxon>Pseudomonadota</taxon>
        <taxon>Gammaproteobacteria</taxon>
        <taxon>Thiotrichales</taxon>
        <taxon>Thiotrichaceae</taxon>
        <taxon>Thiothrix</taxon>
    </lineage>
</organism>
<sequence length="140" mass="16122">MISAQRENLRRYYLTCWQKQQAGQVLEGLEKQVAAVILEHPEYHALLTESERALQQDYAPEHGASNPFLHMGLHLGLREQVATNRPVGIRDIYDNLAERYGPHDTEHLMMECLVANLWQAQQQQQPPDETTYLNCLVKLG</sequence>
<dbReference type="EMBL" id="FUYB01000007">
    <property type="protein sequence ID" value="SKA77989.1"/>
    <property type="molecule type" value="Genomic_DNA"/>
</dbReference>
<evidence type="ECO:0000313" key="2">
    <source>
        <dbReference type="Proteomes" id="UP000190460"/>
    </source>
</evidence>
<dbReference type="STRING" id="92487.SAMN02745130_01817"/>
<proteinExistence type="predicted"/>
<evidence type="ECO:0008006" key="3">
    <source>
        <dbReference type="Google" id="ProtNLM"/>
    </source>
</evidence>
<evidence type="ECO:0000313" key="1">
    <source>
        <dbReference type="EMBL" id="SKA77989.1"/>
    </source>
</evidence>
<reference evidence="1 2" key="1">
    <citation type="submission" date="2017-02" db="EMBL/GenBank/DDBJ databases">
        <authorList>
            <person name="Peterson S.W."/>
        </authorList>
    </citation>
    <scope>NUCLEOTIDE SEQUENCE [LARGE SCALE GENOMIC DNA]</scope>
    <source>
        <strain evidence="1 2">ATCC 49788</strain>
    </source>
</reference>
<dbReference type="Proteomes" id="UP000190460">
    <property type="component" value="Unassembled WGS sequence"/>
</dbReference>
<protein>
    <recommendedName>
        <fullName evidence="3">DUF1841 domain-containing protein</fullName>
    </recommendedName>
</protein>
<accession>A0A1T4WLC1</accession>
<dbReference type="Pfam" id="PF08897">
    <property type="entry name" value="DUF1841"/>
    <property type="match status" value="1"/>
</dbReference>
<gene>
    <name evidence="1" type="ORF">SAMN02745130_01817</name>
</gene>
<dbReference type="AlphaFoldDB" id="A0A1T4WLC1"/>
<name>A0A1T4WLC1_9GAMM</name>